<dbReference type="WBParaSite" id="OFLC_0001031001-mRNA-1">
    <property type="protein sequence ID" value="OFLC_0001031001-mRNA-1"/>
    <property type="gene ID" value="OFLC_0001031001"/>
</dbReference>
<dbReference type="AlphaFoldDB" id="A0A183HS49"/>
<keyword evidence="2" id="KW-1185">Reference proteome</keyword>
<sequence length="60" mass="6863">MMEDMAGNFEFGEFTTTAATNLQSGTAAIDQNAEWNFCSNMRRFFCTLLWSDYLDNCKDS</sequence>
<reference evidence="3" key="1">
    <citation type="submission" date="2016-06" db="UniProtKB">
        <authorList>
            <consortium name="WormBaseParasite"/>
        </authorList>
    </citation>
    <scope>IDENTIFICATION</scope>
</reference>
<dbReference type="EMBL" id="UZAJ01013608">
    <property type="protein sequence ID" value="VDO67526.1"/>
    <property type="molecule type" value="Genomic_DNA"/>
</dbReference>
<gene>
    <name evidence="1" type="ORF">OFLC_LOCUS10313</name>
</gene>
<name>A0A183HS49_9BILA</name>
<evidence type="ECO:0000313" key="1">
    <source>
        <dbReference type="EMBL" id="VDO67526.1"/>
    </source>
</evidence>
<evidence type="ECO:0000313" key="3">
    <source>
        <dbReference type="WBParaSite" id="OFLC_0001031001-mRNA-1"/>
    </source>
</evidence>
<evidence type="ECO:0000313" key="2">
    <source>
        <dbReference type="Proteomes" id="UP000267606"/>
    </source>
</evidence>
<reference evidence="1 2" key="2">
    <citation type="submission" date="2018-11" db="EMBL/GenBank/DDBJ databases">
        <authorList>
            <consortium name="Pathogen Informatics"/>
        </authorList>
    </citation>
    <scope>NUCLEOTIDE SEQUENCE [LARGE SCALE GENOMIC DNA]</scope>
</reference>
<accession>A0A183HS49</accession>
<organism evidence="3">
    <name type="scientific">Onchocerca flexuosa</name>
    <dbReference type="NCBI Taxonomy" id="387005"/>
    <lineage>
        <taxon>Eukaryota</taxon>
        <taxon>Metazoa</taxon>
        <taxon>Ecdysozoa</taxon>
        <taxon>Nematoda</taxon>
        <taxon>Chromadorea</taxon>
        <taxon>Rhabditida</taxon>
        <taxon>Spirurina</taxon>
        <taxon>Spiruromorpha</taxon>
        <taxon>Filarioidea</taxon>
        <taxon>Onchocercidae</taxon>
        <taxon>Onchocerca</taxon>
    </lineage>
</organism>
<protein>
    <submittedName>
        <fullName evidence="1 3">Uncharacterized protein</fullName>
    </submittedName>
</protein>
<dbReference type="Proteomes" id="UP000267606">
    <property type="component" value="Unassembled WGS sequence"/>
</dbReference>
<proteinExistence type="predicted"/>